<evidence type="ECO:0008006" key="9">
    <source>
        <dbReference type="Google" id="ProtNLM"/>
    </source>
</evidence>
<feature type="transmembrane region" description="Helical" evidence="6">
    <location>
        <begin position="285"/>
        <end position="306"/>
    </location>
</feature>
<keyword evidence="5" id="KW-0325">Glycoprotein</keyword>
<dbReference type="PANTHER" id="PTHR45951">
    <property type="entry name" value="PROTEIN DISPATCHED-RELATED"/>
    <property type="match status" value="1"/>
</dbReference>
<dbReference type="GO" id="GO:0016020">
    <property type="term" value="C:membrane"/>
    <property type="evidence" value="ECO:0007669"/>
    <property type="project" value="UniProtKB-SubCell"/>
</dbReference>
<keyword evidence="2 6" id="KW-0812">Transmembrane</keyword>
<comment type="caution">
    <text evidence="7">The sequence shown here is derived from an EMBL/GenBank/DDBJ whole genome shotgun (WGS) entry which is preliminary data.</text>
</comment>
<evidence type="ECO:0000313" key="7">
    <source>
        <dbReference type="EMBL" id="CAF4418825.1"/>
    </source>
</evidence>
<dbReference type="GO" id="GO:0007224">
    <property type="term" value="P:smoothened signaling pathway"/>
    <property type="evidence" value="ECO:0007669"/>
    <property type="project" value="TreeGrafter"/>
</dbReference>
<dbReference type="AlphaFoldDB" id="A0A820QFG2"/>
<evidence type="ECO:0000313" key="8">
    <source>
        <dbReference type="Proteomes" id="UP000663873"/>
    </source>
</evidence>
<feature type="transmembrane region" description="Helical" evidence="6">
    <location>
        <begin position="135"/>
        <end position="157"/>
    </location>
</feature>
<feature type="transmembrane region" description="Helical" evidence="6">
    <location>
        <begin position="250"/>
        <end position="273"/>
    </location>
</feature>
<proteinExistence type="predicted"/>
<feature type="transmembrane region" description="Helical" evidence="6">
    <location>
        <begin position="107"/>
        <end position="129"/>
    </location>
</feature>
<keyword evidence="3 6" id="KW-1133">Transmembrane helix</keyword>
<comment type="subcellular location">
    <subcellularLocation>
        <location evidence="1">Membrane</location>
        <topology evidence="1">Multi-pass membrane protein</topology>
    </subcellularLocation>
</comment>
<feature type="transmembrane region" description="Helical" evidence="6">
    <location>
        <begin position="164"/>
        <end position="188"/>
    </location>
</feature>
<name>A0A820QFG2_9BILA</name>
<dbReference type="SUPFAM" id="SSF82866">
    <property type="entry name" value="Multidrug efflux transporter AcrB transmembrane domain"/>
    <property type="match status" value="1"/>
</dbReference>
<organism evidence="7 8">
    <name type="scientific">Rotaria socialis</name>
    <dbReference type="NCBI Taxonomy" id="392032"/>
    <lineage>
        <taxon>Eukaryota</taxon>
        <taxon>Metazoa</taxon>
        <taxon>Spiralia</taxon>
        <taxon>Gnathifera</taxon>
        <taxon>Rotifera</taxon>
        <taxon>Eurotatoria</taxon>
        <taxon>Bdelloidea</taxon>
        <taxon>Philodinida</taxon>
        <taxon>Philodinidae</taxon>
        <taxon>Rotaria</taxon>
    </lineage>
</organism>
<evidence type="ECO:0000256" key="4">
    <source>
        <dbReference type="ARBA" id="ARBA00023136"/>
    </source>
</evidence>
<protein>
    <recommendedName>
        <fullName evidence="9">SSD domain-containing protein</fullName>
    </recommendedName>
</protein>
<reference evidence="7" key="1">
    <citation type="submission" date="2021-02" db="EMBL/GenBank/DDBJ databases">
        <authorList>
            <person name="Nowell W R."/>
        </authorList>
    </citation>
    <scope>NUCLEOTIDE SEQUENCE</scope>
</reference>
<accession>A0A820QFG2</accession>
<keyword evidence="4 6" id="KW-0472">Membrane</keyword>
<dbReference type="InterPro" id="IPR052081">
    <property type="entry name" value="Dispatched_Hh_regulator"/>
</dbReference>
<dbReference type="Gene3D" id="1.20.1640.10">
    <property type="entry name" value="Multidrug efflux transporter AcrB transmembrane domain"/>
    <property type="match status" value="1"/>
</dbReference>
<dbReference type="Proteomes" id="UP000663873">
    <property type="component" value="Unassembled WGS sequence"/>
</dbReference>
<dbReference type="EMBL" id="CAJOBP010003792">
    <property type="protein sequence ID" value="CAF4418825.1"/>
    <property type="molecule type" value="Genomic_DNA"/>
</dbReference>
<evidence type="ECO:0000256" key="2">
    <source>
        <dbReference type="ARBA" id="ARBA00022692"/>
    </source>
</evidence>
<dbReference type="PANTHER" id="PTHR45951:SF3">
    <property type="entry name" value="PROTEIN DISPATCHED"/>
    <property type="match status" value="1"/>
</dbReference>
<evidence type="ECO:0000256" key="5">
    <source>
        <dbReference type="ARBA" id="ARBA00023180"/>
    </source>
</evidence>
<sequence>MQCLTGAAGANNVPADFCEKQLTKQRSINWAVLPDKPSPVDGTVRPFAVIITIRGTHSRTDYDSYNKYYLKVKNFFDPYIEEHAPEHLKHAWFSSPGFAFYGIQRELLVGSYSSLVASLGIALLVLFLTSGNLFIALYALITITFAIAASVGIFAVLEWELGIVEAIIVIMSVGLSVDFVVHFGVGYIHTDSKDIDYERKKVKTRYLSQTSATDDPESTEKICTWCVLYKEHQIERETRVTESISRVGSAVFMAAFTTFAAGFSMTLSSLCAFRQMGQFLMTIMLTSWSFSMFFFLPLCVIIGPVGNCGSIPFSRIIEFFQQSRCQN</sequence>
<dbReference type="GO" id="GO:0022857">
    <property type="term" value="F:transmembrane transporter activity"/>
    <property type="evidence" value="ECO:0007669"/>
    <property type="project" value="TreeGrafter"/>
</dbReference>
<gene>
    <name evidence="7" type="ORF">UJA718_LOCUS20408</name>
</gene>
<evidence type="ECO:0000256" key="6">
    <source>
        <dbReference type="SAM" id="Phobius"/>
    </source>
</evidence>
<evidence type="ECO:0000256" key="3">
    <source>
        <dbReference type="ARBA" id="ARBA00022989"/>
    </source>
</evidence>
<evidence type="ECO:0000256" key="1">
    <source>
        <dbReference type="ARBA" id="ARBA00004141"/>
    </source>
</evidence>
<keyword evidence="8" id="KW-1185">Reference proteome</keyword>